<dbReference type="GeneID" id="17271322"/>
<proteinExistence type="predicted"/>
<keyword evidence="4" id="KW-1185">Reference proteome</keyword>
<accession>A0A0D3JQJ1</accession>
<feature type="compositionally biased region" description="Basic residues" evidence="1">
    <location>
        <begin position="186"/>
        <end position="198"/>
    </location>
</feature>
<dbReference type="HOGENOM" id="CLU_1328505_0_0_1"/>
<dbReference type="KEGG" id="ehx:EMIHUDRAFT_354089"/>
<keyword evidence="2" id="KW-0472">Membrane</keyword>
<protein>
    <submittedName>
        <fullName evidence="3">Uncharacterized protein</fullName>
    </submittedName>
</protein>
<keyword evidence="2" id="KW-0812">Transmembrane</keyword>
<name>A0A0D3JQJ1_EMIH1</name>
<dbReference type="Proteomes" id="UP000013827">
    <property type="component" value="Unassembled WGS sequence"/>
</dbReference>
<reference evidence="4" key="1">
    <citation type="journal article" date="2013" name="Nature">
        <title>Pan genome of the phytoplankton Emiliania underpins its global distribution.</title>
        <authorList>
            <person name="Read B.A."/>
            <person name="Kegel J."/>
            <person name="Klute M.J."/>
            <person name="Kuo A."/>
            <person name="Lefebvre S.C."/>
            <person name="Maumus F."/>
            <person name="Mayer C."/>
            <person name="Miller J."/>
            <person name="Monier A."/>
            <person name="Salamov A."/>
            <person name="Young J."/>
            <person name="Aguilar M."/>
            <person name="Claverie J.M."/>
            <person name="Frickenhaus S."/>
            <person name="Gonzalez K."/>
            <person name="Herman E.K."/>
            <person name="Lin Y.C."/>
            <person name="Napier J."/>
            <person name="Ogata H."/>
            <person name="Sarno A.F."/>
            <person name="Shmutz J."/>
            <person name="Schroeder D."/>
            <person name="de Vargas C."/>
            <person name="Verret F."/>
            <person name="von Dassow P."/>
            <person name="Valentin K."/>
            <person name="Van de Peer Y."/>
            <person name="Wheeler G."/>
            <person name="Dacks J.B."/>
            <person name="Delwiche C.F."/>
            <person name="Dyhrman S.T."/>
            <person name="Glockner G."/>
            <person name="John U."/>
            <person name="Richards T."/>
            <person name="Worden A.Z."/>
            <person name="Zhang X."/>
            <person name="Grigoriev I.V."/>
            <person name="Allen A.E."/>
            <person name="Bidle K."/>
            <person name="Borodovsky M."/>
            <person name="Bowler C."/>
            <person name="Brownlee C."/>
            <person name="Cock J.M."/>
            <person name="Elias M."/>
            <person name="Gladyshev V.N."/>
            <person name="Groth M."/>
            <person name="Guda C."/>
            <person name="Hadaegh A."/>
            <person name="Iglesias-Rodriguez M.D."/>
            <person name="Jenkins J."/>
            <person name="Jones B.M."/>
            <person name="Lawson T."/>
            <person name="Leese F."/>
            <person name="Lindquist E."/>
            <person name="Lobanov A."/>
            <person name="Lomsadze A."/>
            <person name="Malik S.B."/>
            <person name="Marsh M.E."/>
            <person name="Mackinder L."/>
            <person name="Mock T."/>
            <person name="Mueller-Roeber B."/>
            <person name="Pagarete A."/>
            <person name="Parker M."/>
            <person name="Probert I."/>
            <person name="Quesneville H."/>
            <person name="Raines C."/>
            <person name="Rensing S.A."/>
            <person name="Riano-Pachon D.M."/>
            <person name="Richier S."/>
            <person name="Rokitta S."/>
            <person name="Shiraiwa Y."/>
            <person name="Soanes D.M."/>
            <person name="van der Giezen M."/>
            <person name="Wahlund T.M."/>
            <person name="Williams B."/>
            <person name="Wilson W."/>
            <person name="Wolfe G."/>
            <person name="Wurch L.L."/>
        </authorList>
    </citation>
    <scope>NUCLEOTIDE SEQUENCE</scope>
</reference>
<dbReference type="RefSeq" id="XP_005778205.1">
    <property type="nucleotide sequence ID" value="XM_005778148.1"/>
</dbReference>
<organism evidence="3 4">
    <name type="scientific">Emiliania huxleyi (strain CCMP1516)</name>
    <dbReference type="NCBI Taxonomy" id="280463"/>
    <lineage>
        <taxon>Eukaryota</taxon>
        <taxon>Haptista</taxon>
        <taxon>Haptophyta</taxon>
        <taxon>Prymnesiophyceae</taxon>
        <taxon>Isochrysidales</taxon>
        <taxon>Noelaerhabdaceae</taxon>
        <taxon>Emiliania</taxon>
    </lineage>
</organism>
<evidence type="ECO:0000256" key="2">
    <source>
        <dbReference type="SAM" id="Phobius"/>
    </source>
</evidence>
<evidence type="ECO:0000313" key="4">
    <source>
        <dbReference type="Proteomes" id="UP000013827"/>
    </source>
</evidence>
<dbReference type="EnsemblProtists" id="EOD25776">
    <property type="protein sequence ID" value="EOD25776"/>
    <property type="gene ID" value="EMIHUDRAFT_354089"/>
</dbReference>
<dbReference type="AlphaFoldDB" id="A0A0D3JQJ1"/>
<keyword evidence="2" id="KW-1133">Transmembrane helix</keyword>
<reference evidence="3" key="2">
    <citation type="submission" date="2024-10" db="UniProtKB">
        <authorList>
            <consortium name="EnsemblProtists"/>
        </authorList>
    </citation>
    <scope>IDENTIFICATION</scope>
</reference>
<feature type="transmembrane region" description="Helical" evidence="2">
    <location>
        <begin position="52"/>
        <end position="72"/>
    </location>
</feature>
<evidence type="ECO:0000256" key="1">
    <source>
        <dbReference type="SAM" id="MobiDB-lite"/>
    </source>
</evidence>
<evidence type="ECO:0000313" key="3">
    <source>
        <dbReference type="EnsemblProtists" id="EOD25776"/>
    </source>
</evidence>
<sequence>MTFLAARPLLRASRCPAVARSTAPCALAAYEAPLALLSDVGNPVSDLFQSPVAVAYLGVLTVLFGFLGFLAYSDAQGKARRREAAAQRAQAMEEMARVTPQLREQGKDEEADAIEREMDRLRAAEMSSSAAPSPPGRQREKAPMWMPGGAFVAPGTEPSSLEDTGNRFMRRQGAGLEEGGGAAPLKKTRRRQRARRGAAARAARSEK</sequence>
<dbReference type="PaxDb" id="2903-EOD25776"/>
<feature type="region of interest" description="Disordered" evidence="1">
    <location>
        <begin position="123"/>
        <end position="207"/>
    </location>
</feature>